<dbReference type="EMBL" id="AQFT01000129">
    <property type="protein sequence ID" value="EMZ21604.1"/>
    <property type="molecule type" value="Genomic_DNA"/>
</dbReference>
<dbReference type="PATRIC" id="fig|1235802.3.peg.4701"/>
<reference evidence="1 2" key="1">
    <citation type="journal article" date="2014" name="Genome Announc.">
        <title>Draft genome sequences of the altered schaedler flora, a defined bacterial community from gnotobiotic mice.</title>
        <authorList>
            <person name="Wannemuehler M.J."/>
            <person name="Overstreet A.M."/>
            <person name="Ward D.V."/>
            <person name="Phillips G.J."/>
        </authorList>
    </citation>
    <scope>NUCLEOTIDE SEQUENCE [LARGE SCALE GENOMIC DNA]</scope>
    <source>
        <strain evidence="1 2">ASF492</strain>
    </source>
</reference>
<evidence type="ECO:0000313" key="2">
    <source>
        <dbReference type="Proteomes" id="UP000012589"/>
    </source>
</evidence>
<sequence length="40" mass="4705">MGLEDFKDWLFGKIKHIPVEYGWWQYICDRVPGVIMGGYG</sequence>
<evidence type="ECO:0000313" key="1">
    <source>
        <dbReference type="EMBL" id="EMZ21604.1"/>
    </source>
</evidence>
<dbReference type="STRING" id="1235802.C823_04421"/>
<comment type="caution">
    <text evidence="1">The sequence shown here is derived from an EMBL/GenBank/DDBJ whole genome shotgun (WGS) entry which is preliminary data.</text>
</comment>
<keyword evidence="2" id="KW-1185">Reference proteome</keyword>
<dbReference type="Proteomes" id="UP000012589">
    <property type="component" value="Unassembled WGS sequence"/>
</dbReference>
<proteinExistence type="predicted"/>
<protein>
    <submittedName>
        <fullName evidence="1">Uncharacterized protein</fullName>
    </submittedName>
</protein>
<accession>N2AB71</accession>
<gene>
    <name evidence="1" type="ORF">C823_04421</name>
</gene>
<dbReference type="HOGENOM" id="CLU_3289856_0_0_9"/>
<organism evidence="1 2">
    <name type="scientific">Eubacterium plexicaudatum ASF492</name>
    <dbReference type="NCBI Taxonomy" id="1235802"/>
    <lineage>
        <taxon>Bacteria</taxon>
        <taxon>Bacillati</taxon>
        <taxon>Bacillota</taxon>
        <taxon>Clostridia</taxon>
        <taxon>Eubacteriales</taxon>
        <taxon>Eubacteriaceae</taxon>
        <taxon>Eubacterium</taxon>
    </lineage>
</organism>
<dbReference type="AlphaFoldDB" id="N2AB71"/>
<name>N2AB71_9FIRM</name>